<accession>A0ACD3AUZ7</accession>
<evidence type="ECO:0000313" key="1">
    <source>
        <dbReference type="EMBL" id="TFK69568.1"/>
    </source>
</evidence>
<gene>
    <name evidence="1" type="ORF">BDN72DRAFT_840169</name>
</gene>
<sequence>MATLSSADPIFPLDIERDIFKYALAQQGLIPFPYNLVLVAKRVHHWLSHKLYDTIVVHETQDYPNKWDRTKLEKYGQFVRNLFVWQAGSQSELSLQCLSSCPNVVNLVFWVPTPSQEMVDVISRLPLTHLSIDLDGIEKPTPGLINMFSKVTHLDCLNRLDLGLGHVIHFTSLTHLAVPFISITSQTHQSLLFNQFPKLNALISWDAERDGNTAESVKVIDDFDDPDEDEPRVVNLLCPVDSDVQNWLDEIRSGRGIWGLAIEAIVMRILLADAIRRLGL</sequence>
<proteinExistence type="predicted"/>
<organism evidence="1 2">
    <name type="scientific">Pluteus cervinus</name>
    <dbReference type="NCBI Taxonomy" id="181527"/>
    <lineage>
        <taxon>Eukaryota</taxon>
        <taxon>Fungi</taxon>
        <taxon>Dikarya</taxon>
        <taxon>Basidiomycota</taxon>
        <taxon>Agaricomycotina</taxon>
        <taxon>Agaricomycetes</taxon>
        <taxon>Agaricomycetidae</taxon>
        <taxon>Agaricales</taxon>
        <taxon>Pluteineae</taxon>
        <taxon>Pluteaceae</taxon>
        <taxon>Pluteus</taxon>
    </lineage>
</organism>
<keyword evidence="2" id="KW-1185">Reference proteome</keyword>
<name>A0ACD3AUZ7_9AGAR</name>
<dbReference type="Proteomes" id="UP000308600">
    <property type="component" value="Unassembled WGS sequence"/>
</dbReference>
<evidence type="ECO:0000313" key="2">
    <source>
        <dbReference type="Proteomes" id="UP000308600"/>
    </source>
</evidence>
<reference evidence="1 2" key="1">
    <citation type="journal article" date="2019" name="Nat. Ecol. Evol.">
        <title>Megaphylogeny resolves global patterns of mushroom evolution.</title>
        <authorList>
            <person name="Varga T."/>
            <person name="Krizsan K."/>
            <person name="Foldi C."/>
            <person name="Dima B."/>
            <person name="Sanchez-Garcia M."/>
            <person name="Sanchez-Ramirez S."/>
            <person name="Szollosi G.J."/>
            <person name="Szarkandi J.G."/>
            <person name="Papp V."/>
            <person name="Albert L."/>
            <person name="Andreopoulos W."/>
            <person name="Angelini C."/>
            <person name="Antonin V."/>
            <person name="Barry K.W."/>
            <person name="Bougher N.L."/>
            <person name="Buchanan P."/>
            <person name="Buyck B."/>
            <person name="Bense V."/>
            <person name="Catcheside P."/>
            <person name="Chovatia M."/>
            <person name="Cooper J."/>
            <person name="Damon W."/>
            <person name="Desjardin D."/>
            <person name="Finy P."/>
            <person name="Geml J."/>
            <person name="Haridas S."/>
            <person name="Hughes K."/>
            <person name="Justo A."/>
            <person name="Karasinski D."/>
            <person name="Kautmanova I."/>
            <person name="Kiss B."/>
            <person name="Kocsube S."/>
            <person name="Kotiranta H."/>
            <person name="LaButti K.M."/>
            <person name="Lechner B.E."/>
            <person name="Liimatainen K."/>
            <person name="Lipzen A."/>
            <person name="Lukacs Z."/>
            <person name="Mihaltcheva S."/>
            <person name="Morgado L.N."/>
            <person name="Niskanen T."/>
            <person name="Noordeloos M.E."/>
            <person name="Ohm R.A."/>
            <person name="Ortiz-Santana B."/>
            <person name="Ovrebo C."/>
            <person name="Racz N."/>
            <person name="Riley R."/>
            <person name="Savchenko A."/>
            <person name="Shiryaev A."/>
            <person name="Soop K."/>
            <person name="Spirin V."/>
            <person name="Szebenyi C."/>
            <person name="Tomsovsky M."/>
            <person name="Tulloss R.E."/>
            <person name="Uehling J."/>
            <person name="Grigoriev I.V."/>
            <person name="Vagvolgyi C."/>
            <person name="Papp T."/>
            <person name="Martin F.M."/>
            <person name="Miettinen O."/>
            <person name="Hibbett D.S."/>
            <person name="Nagy L.G."/>
        </authorList>
    </citation>
    <scope>NUCLEOTIDE SEQUENCE [LARGE SCALE GENOMIC DNA]</scope>
    <source>
        <strain evidence="1 2">NL-1719</strain>
    </source>
</reference>
<dbReference type="EMBL" id="ML208328">
    <property type="protein sequence ID" value="TFK69568.1"/>
    <property type="molecule type" value="Genomic_DNA"/>
</dbReference>
<protein>
    <submittedName>
        <fullName evidence="1">Uncharacterized protein</fullName>
    </submittedName>
</protein>